<dbReference type="PROSITE" id="PS50850">
    <property type="entry name" value="MFS"/>
    <property type="match status" value="1"/>
</dbReference>
<organism evidence="9 10">
    <name type="scientific">Liquorilactobacillus vini DSM 20605</name>
    <dbReference type="NCBI Taxonomy" id="1133569"/>
    <lineage>
        <taxon>Bacteria</taxon>
        <taxon>Bacillati</taxon>
        <taxon>Bacillota</taxon>
        <taxon>Bacilli</taxon>
        <taxon>Lactobacillales</taxon>
        <taxon>Lactobacillaceae</taxon>
        <taxon>Liquorilactobacillus</taxon>
    </lineage>
</organism>
<dbReference type="EMBL" id="AYYX01000013">
    <property type="protein sequence ID" value="KRM89072.1"/>
    <property type="molecule type" value="Genomic_DNA"/>
</dbReference>
<feature type="transmembrane region" description="Helical" evidence="7">
    <location>
        <begin position="203"/>
        <end position="224"/>
    </location>
</feature>
<accession>A0A0R2CCP5</accession>
<dbReference type="Gene3D" id="1.20.1250.20">
    <property type="entry name" value="MFS general substrate transporter like domains"/>
    <property type="match status" value="2"/>
</dbReference>
<feature type="transmembrane region" description="Helical" evidence="7">
    <location>
        <begin position="360"/>
        <end position="379"/>
    </location>
</feature>
<comment type="caution">
    <text evidence="9">The sequence shown here is derived from an EMBL/GenBank/DDBJ whole genome shotgun (WGS) entry which is preliminary data.</text>
</comment>
<dbReference type="Proteomes" id="UP000051576">
    <property type="component" value="Unassembled WGS sequence"/>
</dbReference>
<dbReference type="AlphaFoldDB" id="A0A0R2CCP5"/>
<feature type="transmembrane region" description="Helical" evidence="7">
    <location>
        <begin position="7"/>
        <end position="28"/>
    </location>
</feature>
<feature type="transmembrane region" description="Helical" evidence="7">
    <location>
        <begin position="129"/>
        <end position="151"/>
    </location>
</feature>
<evidence type="ECO:0000256" key="2">
    <source>
        <dbReference type="ARBA" id="ARBA00022448"/>
    </source>
</evidence>
<feature type="transmembrane region" description="Helical" evidence="7">
    <location>
        <begin position="157"/>
        <end position="183"/>
    </location>
</feature>
<feature type="transmembrane region" description="Helical" evidence="7">
    <location>
        <begin position="92"/>
        <end position="117"/>
    </location>
</feature>
<evidence type="ECO:0000256" key="6">
    <source>
        <dbReference type="ARBA" id="ARBA00023136"/>
    </source>
</evidence>
<dbReference type="CDD" id="cd17324">
    <property type="entry name" value="MFS_NepI_like"/>
    <property type="match status" value="1"/>
</dbReference>
<reference evidence="9 10" key="1">
    <citation type="journal article" date="2015" name="Genome Announc.">
        <title>Expanding the biotechnology potential of lactobacilli through comparative genomics of 213 strains and associated genera.</title>
        <authorList>
            <person name="Sun Z."/>
            <person name="Harris H.M."/>
            <person name="McCann A."/>
            <person name="Guo C."/>
            <person name="Argimon S."/>
            <person name="Zhang W."/>
            <person name="Yang X."/>
            <person name="Jeffery I.B."/>
            <person name="Cooney J.C."/>
            <person name="Kagawa T.F."/>
            <person name="Liu W."/>
            <person name="Song Y."/>
            <person name="Salvetti E."/>
            <person name="Wrobel A."/>
            <person name="Rasinkangas P."/>
            <person name="Parkhill J."/>
            <person name="Rea M.C."/>
            <person name="O'Sullivan O."/>
            <person name="Ritari J."/>
            <person name="Douillard F.P."/>
            <person name="Paul Ross R."/>
            <person name="Yang R."/>
            <person name="Briner A.E."/>
            <person name="Felis G.E."/>
            <person name="de Vos W.M."/>
            <person name="Barrangou R."/>
            <person name="Klaenhammer T.R."/>
            <person name="Caufield P.W."/>
            <person name="Cui Y."/>
            <person name="Zhang H."/>
            <person name="O'Toole P.W."/>
        </authorList>
    </citation>
    <scope>NUCLEOTIDE SEQUENCE [LARGE SCALE GENOMIC DNA]</scope>
    <source>
        <strain evidence="9 10">DSM 20605</strain>
    </source>
</reference>
<feature type="transmembrane region" description="Helical" evidence="7">
    <location>
        <begin position="236"/>
        <end position="256"/>
    </location>
</feature>
<comment type="subcellular location">
    <subcellularLocation>
        <location evidence="1">Cell membrane</location>
        <topology evidence="1">Multi-pass membrane protein</topology>
    </subcellularLocation>
</comment>
<feature type="transmembrane region" description="Helical" evidence="7">
    <location>
        <begin position="34"/>
        <end position="55"/>
    </location>
</feature>
<dbReference type="PANTHER" id="PTHR43124">
    <property type="entry name" value="PURINE EFFLUX PUMP PBUE"/>
    <property type="match status" value="1"/>
</dbReference>
<keyword evidence="5 7" id="KW-1133">Transmembrane helix</keyword>
<evidence type="ECO:0000313" key="9">
    <source>
        <dbReference type="EMBL" id="KRM89072.1"/>
    </source>
</evidence>
<keyword evidence="6 7" id="KW-0472">Membrane</keyword>
<evidence type="ECO:0000256" key="5">
    <source>
        <dbReference type="ARBA" id="ARBA00022989"/>
    </source>
</evidence>
<dbReference type="eggNOG" id="COG2814">
    <property type="taxonomic scope" value="Bacteria"/>
</dbReference>
<dbReference type="InterPro" id="IPR036259">
    <property type="entry name" value="MFS_trans_sf"/>
</dbReference>
<sequence length="394" mass="43337">MLKFQSFVLVLTSFILGFSEFIIVGILNNIATDFHISVATVGLLVTIFAIIYAIATPLVSMSVGHHRLYWSYLVLMLIFAASNLLTALANNYFLLIAGRILTAVVSGTLVSVSITFVSFLAPLTKRAGIVAWIFSGFSIASVFGVPMGTWLSNYTSWRYVFIIISILAVITLLLAMFCLPYDLRQQHVNSFFKQLSIFLDHQIQLGILLPLLNLAGIYVFYTYLRPIFSQGMGFNNNALTFLLFVYGFMSLVGNLYSGRIAANHGLKTMPIVFLVQFMLLGSLSFAISNRILGLTVVMLLGVSMYLLNSPSAMFYLKVAEEKYPQSLVLASSFNSIFANFGIALGSGIGSLLYVKTGLAGIGPGGAIFAFLAMLVNFWLNQLRKRQKLQKKTAG</sequence>
<keyword evidence="2" id="KW-0813">Transport</keyword>
<dbReference type="GO" id="GO:0022857">
    <property type="term" value="F:transmembrane transporter activity"/>
    <property type="evidence" value="ECO:0007669"/>
    <property type="project" value="InterPro"/>
</dbReference>
<evidence type="ECO:0000259" key="8">
    <source>
        <dbReference type="PROSITE" id="PS50850"/>
    </source>
</evidence>
<evidence type="ECO:0000313" key="10">
    <source>
        <dbReference type="Proteomes" id="UP000051576"/>
    </source>
</evidence>
<evidence type="ECO:0000256" key="7">
    <source>
        <dbReference type="SAM" id="Phobius"/>
    </source>
</evidence>
<dbReference type="RefSeq" id="WP_010581498.1">
    <property type="nucleotide sequence ID" value="NZ_AHYZ01000197.1"/>
</dbReference>
<feature type="transmembrane region" description="Helical" evidence="7">
    <location>
        <begin position="293"/>
        <end position="316"/>
    </location>
</feature>
<evidence type="ECO:0000256" key="1">
    <source>
        <dbReference type="ARBA" id="ARBA00004651"/>
    </source>
</evidence>
<evidence type="ECO:0000256" key="3">
    <source>
        <dbReference type="ARBA" id="ARBA00022475"/>
    </source>
</evidence>
<name>A0A0R2CCP5_9LACO</name>
<feature type="transmembrane region" description="Helical" evidence="7">
    <location>
        <begin position="268"/>
        <end position="287"/>
    </location>
</feature>
<dbReference type="Pfam" id="PF07690">
    <property type="entry name" value="MFS_1"/>
    <property type="match status" value="1"/>
</dbReference>
<dbReference type="InterPro" id="IPR050189">
    <property type="entry name" value="MFS_Efflux_Transporters"/>
</dbReference>
<dbReference type="SUPFAM" id="SSF103473">
    <property type="entry name" value="MFS general substrate transporter"/>
    <property type="match status" value="1"/>
</dbReference>
<feature type="domain" description="Major facilitator superfamily (MFS) profile" evidence="8">
    <location>
        <begin position="5"/>
        <end position="384"/>
    </location>
</feature>
<evidence type="ECO:0000256" key="4">
    <source>
        <dbReference type="ARBA" id="ARBA00022692"/>
    </source>
</evidence>
<protein>
    <submittedName>
        <fullName evidence="9">Mfs family major facilitator transporter</fullName>
    </submittedName>
</protein>
<dbReference type="InterPro" id="IPR011701">
    <property type="entry name" value="MFS"/>
</dbReference>
<keyword evidence="3" id="KW-1003">Cell membrane</keyword>
<proteinExistence type="predicted"/>
<feature type="transmembrane region" description="Helical" evidence="7">
    <location>
        <begin position="328"/>
        <end position="354"/>
    </location>
</feature>
<dbReference type="PANTHER" id="PTHR43124:SF3">
    <property type="entry name" value="CHLORAMPHENICOL EFFLUX PUMP RV0191"/>
    <property type="match status" value="1"/>
</dbReference>
<feature type="transmembrane region" description="Helical" evidence="7">
    <location>
        <begin position="67"/>
        <end position="86"/>
    </location>
</feature>
<dbReference type="InterPro" id="IPR020846">
    <property type="entry name" value="MFS_dom"/>
</dbReference>
<keyword evidence="4 7" id="KW-0812">Transmembrane</keyword>
<dbReference type="STRING" id="1133569.FD21_GL000334"/>
<dbReference type="GO" id="GO:0005886">
    <property type="term" value="C:plasma membrane"/>
    <property type="evidence" value="ECO:0007669"/>
    <property type="project" value="UniProtKB-SubCell"/>
</dbReference>
<keyword evidence="10" id="KW-1185">Reference proteome</keyword>
<gene>
    <name evidence="9" type="ORF">FD21_GL000334</name>
</gene>
<dbReference type="PATRIC" id="fig|1133569.4.peg.356"/>